<dbReference type="PANTHER" id="PTHR30040">
    <property type="entry name" value="THIAMINE BIOSYNTHESIS LIPOPROTEIN APBE"/>
    <property type="match status" value="1"/>
</dbReference>
<dbReference type="InterPro" id="IPR024932">
    <property type="entry name" value="ApbE"/>
</dbReference>
<keyword evidence="6" id="KW-0808">Transferase</keyword>
<evidence type="ECO:0000256" key="8">
    <source>
        <dbReference type="ARBA" id="ARBA00022827"/>
    </source>
</evidence>
<keyword evidence="5" id="KW-0285">Flavoprotein</keyword>
<keyword evidence="8" id="KW-0274">FAD</keyword>
<accession>A0A9X7UZI2</accession>
<evidence type="ECO:0000256" key="10">
    <source>
        <dbReference type="ARBA" id="ARBA00031306"/>
    </source>
</evidence>
<dbReference type="EMBL" id="CP046056">
    <property type="protein sequence ID" value="QQD25030.1"/>
    <property type="molecule type" value="Genomic_DNA"/>
</dbReference>
<gene>
    <name evidence="12" type="ORF">GJQ55_11350</name>
</gene>
<dbReference type="KEGG" id="vcw:GJQ55_11350"/>
<dbReference type="AlphaFoldDB" id="A0A9X7UZI2"/>
<comment type="cofactor">
    <cofactor evidence="1">
        <name>Mg(2+)</name>
        <dbReference type="ChEBI" id="CHEBI:18420"/>
    </cofactor>
</comment>
<dbReference type="GO" id="GO:0046872">
    <property type="term" value="F:metal ion binding"/>
    <property type="evidence" value="ECO:0007669"/>
    <property type="project" value="UniProtKB-KW"/>
</dbReference>
<proteinExistence type="inferred from homology"/>
<dbReference type="GO" id="GO:0016740">
    <property type="term" value="F:transferase activity"/>
    <property type="evidence" value="ECO:0007669"/>
    <property type="project" value="UniProtKB-KW"/>
</dbReference>
<dbReference type="Pfam" id="PF02424">
    <property type="entry name" value="ApbE"/>
    <property type="match status" value="1"/>
</dbReference>
<evidence type="ECO:0000256" key="11">
    <source>
        <dbReference type="ARBA" id="ARBA00048540"/>
    </source>
</evidence>
<reference evidence="12 13" key="1">
    <citation type="submission" date="2019-11" db="EMBL/GenBank/DDBJ databases">
        <title>Venatorbacter sp. nov. a predator of Campylobacter and other Gram-negative bacteria.</title>
        <authorList>
            <person name="Saeedi A."/>
            <person name="Cummings N.J."/>
            <person name="Connerton I.F."/>
            <person name="Connerton P.L."/>
        </authorList>
    </citation>
    <scope>NUCLEOTIDE SEQUENCE [LARGE SCALE GENOMIC DNA]</scope>
    <source>
        <strain evidence="12">XL5</strain>
    </source>
</reference>
<protein>
    <recommendedName>
        <fullName evidence="4">FAD:protein FMN transferase</fullName>
        <ecNumber evidence="3">2.7.1.180</ecNumber>
    </recommendedName>
    <alternativeName>
        <fullName evidence="10">Flavin transferase</fullName>
    </alternativeName>
</protein>
<evidence type="ECO:0000313" key="13">
    <source>
        <dbReference type="Proteomes" id="UP000596074"/>
    </source>
</evidence>
<evidence type="ECO:0000256" key="4">
    <source>
        <dbReference type="ARBA" id="ARBA00016337"/>
    </source>
</evidence>
<dbReference type="Gene3D" id="3.10.520.10">
    <property type="entry name" value="ApbE-like domains"/>
    <property type="match status" value="1"/>
</dbReference>
<evidence type="ECO:0000256" key="3">
    <source>
        <dbReference type="ARBA" id="ARBA00011955"/>
    </source>
</evidence>
<keyword evidence="7" id="KW-0479">Metal-binding</keyword>
<keyword evidence="9" id="KW-0460">Magnesium</keyword>
<evidence type="ECO:0000256" key="9">
    <source>
        <dbReference type="ARBA" id="ARBA00022842"/>
    </source>
</evidence>
<dbReference type="InterPro" id="IPR003374">
    <property type="entry name" value="ApbE-like_sf"/>
</dbReference>
<evidence type="ECO:0000256" key="1">
    <source>
        <dbReference type="ARBA" id="ARBA00001946"/>
    </source>
</evidence>
<evidence type="ECO:0000256" key="2">
    <source>
        <dbReference type="ARBA" id="ARBA00008282"/>
    </source>
</evidence>
<sequence length="114" mass="12419">MSVPIQHHRAAIRLCLLQGSVQCRHGINTSEQWAGGLLATSGNRKRFLLKDGVRYSHILNPLSGWPVTQAFPSVTVAGPTCVQCGLIATLALLQGAQAEAFLQKTGLRYWLVRP</sequence>
<dbReference type="SUPFAM" id="SSF143631">
    <property type="entry name" value="ApbE-like"/>
    <property type="match status" value="1"/>
</dbReference>
<organism evidence="12 13">
    <name type="scientific">Venatoribacter cucullus</name>
    <dbReference type="NCBI Taxonomy" id="2661630"/>
    <lineage>
        <taxon>Bacteria</taxon>
        <taxon>Pseudomonadati</taxon>
        <taxon>Pseudomonadota</taxon>
        <taxon>Gammaproteobacteria</taxon>
        <taxon>Oceanospirillales</taxon>
        <taxon>Oceanospirillaceae</taxon>
        <taxon>Venatoribacter</taxon>
    </lineage>
</organism>
<dbReference type="PANTHER" id="PTHR30040:SF2">
    <property type="entry name" value="FAD:PROTEIN FMN TRANSFERASE"/>
    <property type="match status" value="1"/>
</dbReference>
<dbReference type="EC" id="2.7.1.180" evidence="3"/>
<evidence type="ECO:0000256" key="5">
    <source>
        <dbReference type="ARBA" id="ARBA00022630"/>
    </source>
</evidence>
<evidence type="ECO:0000313" key="12">
    <source>
        <dbReference type="EMBL" id="QQD25030.1"/>
    </source>
</evidence>
<evidence type="ECO:0000256" key="6">
    <source>
        <dbReference type="ARBA" id="ARBA00022679"/>
    </source>
</evidence>
<keyword evidence="13" id="KW-1185">Reference proteome</keyword>
<comment type="similarity">
    <text evidence="2">Belongs to the ApbE family.</text>
</comment>
<dbReference type="Proteomes" id="UP000596074">
    <property type="component" value="Chromosome"/>
</dbReference>
<comment type="catalytic activity">
    <reaction evidence="11">
        <text>L-threonyl-[protein] + FAD = FMN-L-threonyl-[protein] + AMP + H(+)</text>
        <dbReference type="Rhea" id="RHEA:36847"/>
        <dbReference type="Rhea" id="RHEA-COMP:11060"/>
        <dbReference type="Rhea" id="RHEA-COMP:11061"/>
        <dbReference type="ChEBI" id="CHEBI:15378"/>
        <dbReference type="ChEBI" id="CHEBI:30013"/>
        <dbReference type="ChEBI" id="CHEBI:57692"/>
        <dbReference type="ChEBI" id="CHEBI:74257"/>
        <dbReference type="ChEBI" id="CHEBI:456215"/>
        <dbReference type="EC" id="2.7.1.180"/>
    </reaction>
</comment>
<dbReference type="RefSeq" id="WP_228346791.1">
    <property type="nucleotide sequence ID" value="NZ_CP046056.1"/>
</dbReference>
<name>A0A9X7UZI2_9GAMM</name>
<evidence type="ECO:0000256" key="7">
    <source>
        <dbReference type="ARBA" id="ARBA00022723"/>
    </source>
</evidence>